<dbReference type="STRING" id="418985.A0A1V9XTV1"/>
<dbReference type="PANTHER" id="PTHR45924:SF2">
    <property type="entry name" value="FI17866P1"/>
    <property type="match status" value="1"/>
</dbReference>
<proteinExistence type="predicted"/>
<sequence length="845" mass="94293">MREFSVESSEVESQTSRSVLGPSPPLSSFGRSAFPCPSSGRPLSVASTSSISTTSSGSSAAASLFGFHPTHKHKDQHHSSSYLASAESLQDGSLCLSGGATVSDDETEEISGGGDRLLQYTDNVVHELLETERAYIHDLATVIQGYMHPMRTCGVSEGLINEQDLSVLFGNLDEILKFNSLFLERLTNECSRRLLSGERAGNDAVAVAECFLSHFASSEPAEREIHTSPDQLGANNSTEKSPVTYDTTIVSSGLKVYAVYCTNYPRSLQVLSRLVQPESRSCTLLAKLQLGLGHRMQLGSYLLKPVQRILKYPLLLDAMRHYEKDYPGWPGQELIERALKAMQRIANRINEIKKLDEDAVRVQEVQSVLQGWPGNDLTTYGGLVAEERVMCQKKHSMHIFLFEKMLLITKRKRKTSNLLWYTQHIATNDLMVNENRAIVGDCSFQVLSKSNRANTFIFETTGRERKKLWCDRLNKIILESLNISPEQRYKILENLRMQRDLSKQQQQQQSKPYKKASRGLDSLRRATNILHRNRRVSMGSNGSQQSSHKNGEASSQQISQDVAVSTGVIYPAGQHDRLRAYSKDAQEMRGPNKGRSSNKSWAASKEGLAFRVQHFNCHRRHHSQFDLREVGSAVELREFSIGAPIQRSVSVPRWIELDPLGAFRLDGSSNIGQKDALGEVSKGRQWRHLLFALGSRFRTSLMSSDSSACGSATNSPAGHRIDSVRPRSMDSALFYGANSDESELEGGEEEELESNNSSGSFYERNFELSCGDEIFRDSAIFSEDAISQLSTDLIGYHRERNALLFENNDPLAHVAVLEVGCIERTESGFAEEDDEDDHKMGENKI</sequence>
<dbReference type="InterPro" id="IPR011993">
    <property type="entry name" value="PH-like_dom_sf"/>
</dbReference>
<dbReference type="PROSITE" id="PS50010">
    <property type="entry name" value="DH_2"/>
    <property type="match status" value="1"/>
</dbReference>
<evidence type="ECO:0008006" key="6">
    <source>
        <dbReference type="Google" id="ProtNLM"/>
    </source>
</evidence>
<dbReference type="Pfam" id="PF22697">
    <property type="entry name" value="SOS1_NGEF_PH"/>
    <property type="match status" value="1"/>
</dbReference>
<dbReference type="PROSITE" id="PS50003">
    <property type="entry name" value="PH_DOMAIN"/>
    <property type="match status" value="1"/>
</dbReference>
<reference evidence="4 5" key="1">
    <citation type="journal article" date="2017" name="Gigascience">
        <title>Draft genome of the honey bee ectoparasitic mite, Tropilaelaps mercedesae, is shaped by the parasitic life history.</title>
        <authorList>
            <person name="Dong X."/>
            <person name="Armstrong S.D."/>
            <person name="Xia D."/>
            <person name="Makepeace B.L."/>
            <person name="Darby A.C."/>
            <person name="Kadowaki T."/>
        </authorList>
    </citation>
    <scope>NUCLEOTIDE SEQUENCE [LARGE SCALE GENOMIC DNA]</scope>
    <source>
        <strain evidence="4">Wuxi-XJTLU</strain>
    </source>
</reference>
<feature type="compositionally biased region" description="Polar residues" evidence="1">
    <location>
        <begin position="228"/>
        <end position="240"/>
    </location>
</feature>
<feature type="region of interest" description="Disordered" evidence="1">
    <location>
        <begin position="1"/>
        <end position="52"/>
    </location>
</feature>
<feature type="region of interest" description="Disordered" evidence="1">
    <location>
        <begin position="739"/>
        <end position="758"/>
    </location>
</feature>
<dbReference type="InterPro" id="IPR035899">
    <property type="entry name" value="DBL_dom_sf"/>
</dbReference>
<dbReference type="Pfam" id="PF00621">
    <property type="entry name" value="RhoGEF"/>
    <property type="match status" value="1"/>
</dbReference>
<dbReference type="GO" id="GO:0005085">
    <property type="term" value="F:guanyl-nucleotide exchange factor activity"/>
    <property type="evidence" value="ECO:0007669"/>
    <property type="project" value="InterPro"/>
</dbReference>
<dbReference type="AlphaFoldDB" id="A0A1V9XTV1"/>
<accession>A0A1V9XTV1</accession>
<organism evidence="4 5">
    <name type="scientific">Tropilaelaps mercedesae</name>
    <dbReference type="NCBI Taxonomy" id="418985"/>
    <lineage>
        <taxon>Eukaryota</taxon>
        <taxon>Metazoa</taxon>
        <taxon>Ecdysozoa</taxon>
        <taxon>Arthropoda</taxon>
        <taxon>Chelicerata</taxon>
        <taxon>Arachnida</taxon>
        <taxon>Acari</taxon>
        <taxon>Parasitiformes</taxon>
        <taxon>Mesostigmata</taxon>
        <taxon>Gamasina</taxon>
        <taxon>Dermanyssoidea</taxon>
        <taxon>Laelapidae</taxon>
        <taxon>Tropilaelaps</taxon>
    </lineage>
</organism>
<feature type="region of interest" description="Disordered" evidence="1">
    <location>
        <begin position="221"/>
        <end position="240"/>
    </location>
</feature>
<dbReference type="InParanoid" id="A0A1V9XTV1"/>
<dbReference type="SMART" id="SM00325">
    <property type="entry name" value="RhoGEF"/>
    <property type="match status" value="1"/>
</dbReference>
<dbReference type="Gene3D" id="1.20.900.10">
    <property type="entry name" value="Dbl homology (DH) domain"/>
    <property type="match status" value="1"/>
</dbReference>
<feature type="domain" description="PH" evidence="2">
    <location>
        <begin position="376"/>
        <end position="478"/>
    </location>
</feature>
<evidence type="ECO:0000313" key="5">
    <source>
        <dbReference type="Proteomes" id="UP000192247"/>
    </source>
</evidence>
<dbReference type="InterPro" id="IPR001849">
    <property type="entry name" value="PH_domain"/>
</dbReference>
<dbReference type="InterPro" id="IPR000219">
    <property type="entry name" value="DH_dom"/>
</dbReference>
<dbReference type="OrthoDB" id="1594986at2759"/>
<dbReference type="PANTHER" id="PTHR45924">
    <property type="entry name" value="FI17866P1"/>
    <property type="match status" value="1"/>
</dbReference>
<dbReference type="CDD" id="cd00160">
    <property type="entry name" value="RhoGEF"/>
    <property type="match status" value="1"/>
</dbReference>
<evidence type="ECO:0000259" key="3">
    <source>
        <dbReference type="PROSITE" id="PS50010"/>
    </source>
</evidence>
<dbReference type="InterPro" id="IPR055251">
    <property type="entry name" value="SOS1_NGEF_PH"/>
</dbReference>
<name>A0A1V9XTV1_9ACAR</name>
<gene>
    <name evidence="4" type="ORF">BIW11_07468</name>
</gene>
<feature type="compositionally biased region" description="Acidic residues" evidence="1">
    <location>
        <begin position="740"/>
        <end position="753"/>
    </location>
</feature>
<dbReference type="GO" id="GO:0031267">
    <property type="term" value="F:small GTPase binding"/>
    <property type="evidence" value="ECO:0007669"/>
    <property type="project" value="TreeGrafter"/>
</dbReference>
<protein>
    <recommendedName>
        <fullName evidence="6">DH domain-containing protein</fullName>
    </recommendedName>
</protein>
<feature type="compositionally biased region" description="Low complexity" evidence="1">
    <location>
        <begin position="1"/>
        <end position="19"/>
    </location>
</feature>
<dbReference type="SUPFAM" id="SSF50729">
    <property type="entry name" value="PH domain-like"/>
    <property type="match status" value="1"/>
</dbReference>
<keyword evidence="5" id="KW-1185">Reference proteome</keyword>
<evidence type="ECO:0000256" key="1">
    <source>
        <dbReference type="SAM" id="MobiDB-lite"/>
    </source>
</evidence>
<dbReference type="Gene3D" id="2.30.29.30">
    <property type="entry name" value="Pleckstrin-homology domain (PH domain)/Phosphotyrosine-binding domain (PTB)"/>
    <property type="match status" value="1"/>
</dbReference>
<evidence type="ECO:0000259" key="2">
    <source>
        <dbReference type="PROSITE" id="PS50003"/>
    </source>
</evidence>
<dbReference type="EMBL" id="MNPL01004180">
    <property type="protein sequence ID" value="OQR76910.1"/>
    <property type="molecule type" value="Genomic_DNA"/>
</dbReference>
<dbReference type="Proteomes" id="UP000192247">
    <property type="component" value="Unassembled WGS sequence"/>
</dbReference>
<dbReference type="SUPFAM" id="SSF48065">
    <property type="entry name" value="DBL homology domain (DH-domain)"/>
    <property type="match status" value="1"/>
</dbReference>
<evidence type="ECO:0000313" key="4">
    <source>
        <dbReference type="EMBL" id="OQR76910.1"/>
    </source>
</evidence>
<feature type="domain" description="DH" evidence="3">
    <location>
        <begin position="120"/>
        <end position="352"/>
    </location>
</feature>
<feature type="region of interest" description="Disordered" evidence="1">
    <location>
        <begin position="500"/>
        <end position="558"/>
    </location>
</feature>
<feature type="compositionally biased region" description="Polar residues" evidence="1">
    <location>
        <begin position="538"/>
        <end position="558"/>
    </location>
</feature>
<comment type="caution">
    <text evidence="4">The sequence shown here is derived from an EMBL/GenBank/DDBJ whole genome shotgun (WGS) entry which is preliminary data.</text>
</comment>